<name>A0A6I6MR76_9CAUL</name>
<protein>
    <recommendedName>
        <fullName evidence="5">Secreted protein</fullName>
    </recommendedName>
</protein>
<dbReference type="Proteomes" id="UP000431269">
    <property type="component" value="Chromosome"/>
</dbReference>
<dbReference type="AlphaFoldDB" id="A0A6I6MR76"/>
<sequence>MHLRWLLPIAILGGASSAWAQTAPGAVMPVQPQIIQPQVMAPARVTAPEGMSIEDAVQWVLAQSAQESEEDLRTMMEAMQAQNRRRRDMREFVARTRAQRADMQAPQVTLSQTAQPTAPTVTPVAPPNPCAGSTAVEWQTCVDHIRTRLSQAQIPVANRARIERALATLRVQLTTGDNPTQPQFTRSQAVATNLVSEVQMLQQQ</sequence>
<evidence type="ECO:0000256" key="1">
    <source>
        <dbReference type="SAM" id="MobiDB-lite"/>
    </source>
</evidence>
<evidence type="ECO:0000256" key="2">
    <source>
        <dbReference type="SAM" id="SignalP"/>
    </source>
</evidence>
<organism evidence="3 4">
    <name type="scientific">Terricaulis silvestris</name>
    <dbReference type="NCBI Taxonomy" id="2686094"/>
    <lineage>
        <taxon>Bacteria</taxon>
        <taxon>Pseudomonadati</taxon>
        <taxon>Pseudomonadota</taxon>
        <taxon>Alphaproteobacteria</taxon>
        <taxon>Caulobacterales</taxon>
        <taxon>Caulobacteraceae</taxon>
        <taxon>Terricaulis</taxon>
    </lineage>
</organism>
<dbReference type="KEGG" id="tsv:DSM104635_00928"/>
<evidence type="ECO:0000313" key="4">
    <source>
        <dbReference type="Proteomes" id="UP000431269"/>
    </source>
</evidence>
<feature type="compositionally biased region" description="Low complexity" evidence="1">
    <location>
        <begin position="112"/>
        <end position="122"/>
    </location>
</feature>
<feature type="region of interest" description="Disordered" evidence="1">
    <location>
        <begin position="98"/>
        <end position="122"/>
    </location>
</feature>
<dbReference type="EMBL" id="CP047045">
    <property type="protein sequence ID" value="QGZ94112.1"/>
    <property type="molecule type" value="Genomic_DNA"/>
</dbReference>
<accession>A0A6I6MR76</accession>
<proteinExistence type="predicted"/>
<feature type="signal peptide" evidence="2">
    <location>
        <begin position="1"/>
        <end position="20"/>
    </location>
</feature>
<feature type="chain" id="PRO_5026146992" description="Secreted protein" evidence="2">
    <location>
        <begin position="21"/>
        <end position="204"/>
    </location>
</feature>
<keyword evidence="4" id="KW-1185">Reference proteome</keyword>
<reference evidence="4" key="1">
    <citation type="submission" date="2019-12" db="EMBL/GenBank/DDBJ databases">
        <title>Complete genome of Terracaulis silvestris 0127_4.</title>
        <authorList>
            <person name="Vieira S."/>
            <person name="Riedel T."/>
            <person name="Sproer C."/>
            <person name="Pascual J."/>
            <person name="Boedeker C."/>
            <person name="Overmann J."/>
        </authorList>
    </citation>
    <scope>NUCLEOTIDE SEQUENCE [LARGE SCALE GENOMIC DNA]</scope>
    <source>
        <strain evidence="4">0127_4</strain>
    </source>
</reference>
<keyword evidence="2" id="KW-0732">Signal</keyword>
<gene>
    <name evidence="3" type="ORF">DSM104635_00928</name>
</gene>
<dbReference type="RefSeq" id="WP_158765074.1">
    <property type="nucleotide sequence ID" value="NZ_CP047045.1"/>
</dbReference>
<evidence type="ECO:0008006" key="5">
    <source>
        <dbReference type="Google" id="ProtNLM"/>
    </source>
</evidence>
<evidence type="ECO:0000313" key="3">
    <source>
        <dbReference type="EMBL" id="QGZ94112.1"/>
    </source>
</evidence>